<feature type="signal peptide" evidence="2">
    <location>
        <begin position="1"/>
        <end position="28"/>
    </location>
</feature>
<dbReference type="AlphaFoldDB" id="A0A4R8LZK1"/>
<sequence length="267" mass="28829">MQAQSSIPNARRAAIVAMLLVVATAANAQTANAQTAVSQEHDGWQFSVTPYLWMAGQSGTVRVGQVVPAQNVNVGFSNVLSNLDFGVMGTLEARKDRWLMIVDGFYIKLSRSSDPILGGDLGTARLSVDNGIVQFAGGYRVLQSETTPVDVLAGIRYTNLNTDLSFSPSPLLPAGAQHGDRVDWVDGFLGVRATYKFADRWTIWGYADAGAGGSNFSWQLIAALLWDATKSVSLSGGFRILAQDYNTTSFYYNVKTAGPFLGVRVRF</sequence>
<comment type="caution">
    <text evidence="3">The sequence shown here is derived from an EMBL/GenBank/DDBJ whole genome shotgun (WGS) entry which is preliminary data.</text>
</comment>
<reference evidence="3 4" key="1">
    <citation type="submission" date="2019-03" db="EMBL/GenBank/DDBJ databases">
        <title>Genomic Encyclopedia of Type Strains, Phase III (KMG-III): the genomes of soil and plant-associated and newly described type strains.</title>
        <authorList>
            <person name="Whitman W."/>
        </authorList>
    </citation>
    <scope>NUCLEOTIDE SEQUENCE [LARGE SCALE GENOMIC DNA]</scope>
    <source>
        <strain evidence="3 4">LMG 29544</strain>
    </source>
</reference>
<dbReference type="Proteomes" id="UP000295509">
    <property type="component" value="Unassembled WGS sequence"/>
</dbReference>
<gene>
    <name evidence="3" type="ORF">BX592_102268</name>
</gene>
<evidence type="ECO:0000256" key="2">
    <source>
        <dbReference type="SAM" id="SignalP"/>
    </source>
</evidence>
<dbReference type="EMBL" id="SORE01000002">
    <property type="protein sequence ID" value="TDY54121.1"/>
    <property type="molecule type" value="Genomic_DNA"/>
</dbReference>
<comment type="subcellular location">
    <subcellularLocation>
        <location evidence="1">Cell outer membrane</location>
    </subcellularLocation>
</comment>
<evidence type="ECO:0000313" key="3">
    <source>
        <dbReference type="EMBL" id="TDY54121.1"/>
    </source>
</evidence>
<name>A0A4R8LZK1_9BURK</name>
<dbReference type="OrthoDB" id="6555107at2"/>
<organism evidence="3 4">
    <name type="scientific">Paraburkholderia rhizosphaerae</name>
    <dbReference type="NCBI Taxonomy" id="480658"/>
    <lineage>
        <taxon>Bacteria</taxon>
        <taxon>Pseudomonadati</taxon>
        <taxon>Pseudomonadota</taxon>
        <taxon>Betaproteobacteria</taxon>
        <taxon>Burkholderiales</taxon>
        <taxon>Burkholderiaceae</taxon>
        <taxon>Paraburkholderia</taxon>
    </lineage>
</organism>
<feature type="chain" id="PRO_5020609817" description="Outer membrane protein with beta-barrel domain" evidence="2">
    <location>
        <begin position="29"/>
        <end position="267"/>
    </location>
</feature>
<dbReference type="SUPFAM" id="SSF56925">
    <property type="entry name" value="OMPA-like"/>
    <property type="match status" value="1"/>
</dbReference>
<evidence type="ECO:0000256" key="1">
    <source>
        <dbReference type="ARBA" id="ARBA00004442"/>
    </source>
</evidence>
<dbReference type="GO" id="GO:0009279">
    <property type="term" value="C:cell outer membrane"/>
    <property type="evidence" value="ECO:0007669"/>
    <property type="project" value="UniProtKB-SubCell"/>
</dbReference>
<evidence type="ECO:0008006" key="5">
    <source>
        <dbReference type="Google" id="ProtNLM"/>
    </source>
</evidence>
<dbReference type="RefSeq" id="WP_134190256.1">
    <property type="nucleotide sequence ID" value="NZ_JBHLUW010000035.1"/>
</dbReference>
<accession>A0A4R8LZK1</accession>
<protein>
    <recommendedName>
        <fullName evidence="5">Outer membrane protein with beta-barrel domain</fullName>
    </recommendedName>
</protein>
<evidence type="ECO:0000313" key="4">
    <source>
        <dbReference type="Proteomes" id="UP000295509"/>
    </source>
</evidence>
<keyword evidence="2" id="KW-0732">Signal</keyword>
<keyword evidence="4" id="KW-1185">Reference proteome</keyword>
<proteinExistence type="predicted"/>
<dbReference type="InterPro" id="IPR011250">
    <property type="entry name" value="OMP/PagP_B-barrel"/>
</dbReference>